<reference evidence="2" key="1">
    <citation type="journal article" date="2023" name="Mol. Phylogenet. Evol.">
        <title>Genome-scale phylogeny and comparative genomics of the fungal order Sordariales.</title>
        <authorList>
            <person name="Hensen N."/>
            <person name="Bonometti L."/>
            <person name="Westerberg I."/>
            <person name="Brannstrom I.O."/>
            <person name="Guillou S."/>
            <person name="Cros-Aarteil S."/>
            <person name="Calhoun S."/>
            <person name="Haridas S."/>
            <person name="Kuo A."/>
            <person name="Mondo S."/>
            <person name="Pangilinan J."/>
            <person name="Riley R."/>
            <person name="LaButti K."/>
            <person name="Andreopoulos B."/>
            <person name="Lipzen A."/>
            <person name="Chen C."/>
            <person name="Yan M."/>
            <person name="Daum C."/>
            <person name="Ng V."/>
            <person name="Clum A."/>
            <person name="Steindorff A."/>
            <person name="Ohm R.A."/>
            <person name="Martin F."/>
            <person name="Silar P."/>
            <person name="Natvig D.O."/>
            <person name="Lalanne C."/>
            <person name="Gautier V."/>
            <person name="Ament-Velasquez S.L."/>
            <person name="Kruys A."/>
            <person name="Hutchinson M.I."/>
            <person name="Powell A.J."/>
            <person name="Barry K."/>
            <person name="Miller A.N."/>
            <person name="Grigoriev I.V."/>
            <person name="Debuchy R."/>
            <person name="Gladieux P."/>
            <person name="Hiltunen Thoren M."/>
            <person name="Johannesson H."/>
        </authorList>
    </citation>
    <scope>NUCLEOTIDE SEQUENCE [LARGE SCALE GENOMIC DNA]</scope>
    <source>
        <strain evidence="2">CBS 340.73</strain>
    </source>
</reference>
<gene>
    <name evidence="1" type="ORF">QBC46DRAFT_264516</name>
</gene>
<accession>A0AAN6S3V5</accession>
<evidence type="ECO:0000313" key="2">
    <source>
        <dbReference type="Proteomes" id="UP001303473"/>
    </source>
</evidence>
<dbReference type="Proteomes" id="UP001303473">
    <property type="component" value="Unassembled WGS sequence"/>
</dbReference>
<organism evidence="1 2">
    <name type="scientific">Diplogelasinospora grovesii</name>
    <dbReference type="NCBI Taxonomy" id="303347"/>
    <lineage>
        <taxon>Eukaryota</taxon>
        <taxon>Fungi</taxon>
        <taxon>Dikarya</taxon>
        <taxon>Ascomycota</taxon>
        <taxon>Pezizomycotina</taxon>
        <taxon>Sordariomycetes</taxon>
        <taxon>Sordariomycetidae</taxon>
        <taxon>Sordariales</taxon>
        <taxon>Diplogelasinosporaceae</taxon>
        <taxon>Diplogelasinospora</taxon>
    </lineage>
</organism>
<proteinExistence type="predicted"/>
<comment type="caution">
    <text evidence="1">The sequence shown here is derived from an EMBL/GenBank/DDBJ whole genome shotgun (WGS) entry which is preliminary data.</text>
</comment>
<dbReference type="AlphaFoldDB" id="A0AAN6S3V5"/>
<name>A0AAN6S3V5_9PEZI</name>
<keyword evidence="2" id="KW-1185">Reference proteome</keyword>
<evidence type="ECO:0000313" key="1">
    <source>
        <dbReference type="EMBL" id="KAK3938886.1"/>
    </source>
</evidence>
<sequence>MKQHDTAEQAALAKLQRAIASTTSRPKEISPSLDSIRAECARKTIDKLEGAMTRTYKIAVFIRGDYDNREYDQGQHDALLKRAVDAFQEAEECADLGLKTIAGLHAEVVELERAKIVPAKQDVELMIKKNADTLRNTQDEISSTEEAIRNMRNSVDTQTEAVRVLRNKISETRDAKLVTDIIFSGLTLGIGNIINHGPPDPFHLQDHLDDALNLLNSSQQQLNEAGRNIWRLNGTRSSLEMRLHEQEQLKAHLPDVEHAAEDSKKYCVTLEQSFVKLKESSSKLLVKVREIEKGTSAMGTAFLKKDFAVGLLEICLDCLISDRVYHEAEMVKNEVIDEYGGEIPDEVAEMAFSFDRKIKDLGWTRVKDLSWTPRTIKSKHPLVGHPHNSDTLPTSNPEQSFNHNFINLRSKNIIKIPI</sequence>
<dbReference type="EMBL" id="MU853821">
    <property type="protein sequence ID" value="KAK3938886.1"/>
    <property type="molecule type" value="Genomic_DNA"/>
</dbReference>
<protein>
    <submittedName>
        <fullName evidence="1">NCU06412-like protein</fullName>
    </submittedName>
</protein>